<protein>
    <submittedName>
        <fullName evidence="5">Macrolide ABC transporter ATP-binding protein</fullName>
    </submittedName>
</protein>
<gene>
    <name evidence="5" type="ORF">COU90_02725</name>
</gene>
<dbReference type="InterPro" id="IPR015854">
    <property type="entry name" value="ABC_transpr_LolD-like"/>
</dbReference>
<dbReference type="EMBL" id="PFEF01000006">
    <property type="protein sequence ID" value="PJE64341.1"/>
    <property type="molecule type" value="Genomic_DNA"/>
</dbReference>
<reference evidence="6" key="1">
    <citation type="submission" date="2017-09" db="EMBL/GenBank/DDBJ databases">
        <title>Depth-based differentiation of microbial function through sediment-hosted aquifers and enrichment of novel symbionts in the deep terrestrial subsurface.</title>
        <authorList>
            <person name="Probst A.J."/>
            <person name="Ladd B."/>
            <person name="Jarett J.K."/>
            <person name="Geller-Mcgrath D.E."/>
            <person name="Sieber C.M.K."/>
            <person name="Emerson J.B."/>
            <person name="Anantharaman K."/>
            <person name="Thomas B.C."/>
            <person name="Malmstrom R."/>
            <person name="Stieglmeier M."/>
            <person name="Klingl A."/>
            <person name="Woyke T."/>
            <person name="Ryan C.M."/>
            <person name="Banfield J.F."/>
        </authorList>
    </citation>
    <scope>NUCLEOTIDE SEQUENCE [LARGE SCALE GENOMIC DNA]</scope>
</reference>
<keyword evidence="2" id="KW-0547">Nucleotide-binding</keyword>
<dbReference type="InterPro" id="IPR003439">
    <property type="entry name" value="ABC_transporter-like_ATP-bd"/>
</dbReference>
<dbReference type="GO" id="GO:0005886">
    <property type="term" value="C:plasma membrane"/>
    <property type="evidence" value="ECO:0007669"/>
    <property type="project" value="TreeGrafter"/>
</dbReference>
<dbReference type="GO" id="GO:0022857">
    <property type="term" value="F:transmembrane transporter activity"/>
    <property type="evidence" value="ECO:0007669"/>
    <property type="project" value="TreeGrafter"/>
</dbReference>
<dbReference type="GO" id="GO:0016887">
    <property type="term" value="F:ATP hydrolysis activity"/>
    <property type="evidence" value="ECO:0007669"/>
    <property type="project" value="InterPro"/>
</dbReference>
<dbReference type="FunFam" id="3.40.50.300:FF:000032">
    <property type="entry name" value="Export ABC transporter ATP-binding protein"/>
    <property type="match status" value="1"/>
</dbReference>
<evidence type="ECO:0000256" key="3">
    <source>
        <dbReference type="ARBA" id="ARBA00022840"/>
    </source>
</evidence>
<dbReference type="GO" id="GO:0005524">
    <property type="term" value="F:ATP binding"/>
    <property type="evidence" value="ECO:0007669"/>
    <property type="project" value="UniProtKB-KW"/>
</dbReference>
<dbReference type="AlphaFoldDB" id="A0A2M8KWR4"/>
<dbReference type="Gene3D" id="3.40.50.300">
    <property type="entry name" value="P-loop containing nucleotide triphosphate hydrolases"/>
    <property type="match status" value="1"/>
</dbReference>
<organism evidence="5 6">
    <name type="scientific">Candidatus Ryanbacteria bacterium CG10_big_fil_rev_8_21_14_0_10_43_42</name>
    <dbReference type="NCBI Taxonomy" id="1974864"/>
    <lineage>
        <taxon>Bacteria</taxon>
        <taxon>Candidatus Ryaniibacteriota</taxon>
    </lineage>
</organism>
<evidence type="ECO:0000259" key="4">
    <source>
        <dbReference type="PROSITE" id="PS50893"/>
    </source>
</evidence>
<dbReference type="Pfam" id="PF00005">
    <property type="entry name" value="ABC_tran"/>
    <property type="match status" value="1"/>
</dbReference>
<dbReference type="Proteomes" id="UP000229098">
    <property type="component" value="Unassembled WGS sequence"/>
</dbReference>
<accession>A0A2M8KWR4</accession>
<name>A0A2M8KWR4_9BACT</name>
<dbReference type="SMART" id="SM00382">
    <property type="entry name" value="AAA"/>
    <property type="match status" value="1"/>
</dbReference>
<dbReference type="PANTHER" id="PTHR24220">
    <property type="entry name" value="IMPORT ATP-BINDING PROTEIN"/>
    <property type="match status" value="1"/>
</dbReference>
<dbReference type="PANTHER" id="PTHR24220:SF86">
    <property type="entry name" value="ABC TRANSPORTER ABCH.1"/>
    <property type="match status" value="1"/>
</dbReference>
<dbReference type="InterPro" id="IPR027417">
    <property type="entry name" value="P-loop_NTPase"/>
</dbReference>
<dbReference type="CDD" id="cd03255">
    <property type="entry name" value="ABC_MJ0796_LolCDE_FtsE"/>
    <property type="match status" value="1"/>
</dbReference>
<evidence type="ECO:0000313" key="5">
    <source>
        <dbReference type="EMBL" id="PJE64341.1"/>
    </source>
</evidence>
<dbReference type="InterPro" id="IPR017911">
    <property type="entry name" value="MacB-like_ATP-bd"/>
</dbReference>
<keyword evidence="3 5" id="KW-0067">ATP-binding</keyword>
<dbReference type="GO" id="GO:0098796">
    <property type="term" value="C:membrane protein complex"/>
    <property type="evidence" value="ECO:0007669"/>
    <property type="project" value="UniProtKB-ARBA"/>
</dbReference>
<comment type="caution">
    <text evidence="5">The sequence shown here is derived from an EMBL/GenBank/DDBJ whole genome shotgun (WGS) entry which is preliminary data.</text>
</comment>
<evidence type="ECO:0000256" key="1">
    <source>
        <dbReference type="ARBA" id="ARBA00022448"/>
    </source>
</evidence>
<dbReference type="InterPro" id="IPR003593">
    <property type="entry name" value="AAA+_ATPase"/>
</dbReference>
<proteinExistence type="predicted"/>
<feature type="domain" description="ABC transporter" evidence="4">
    <location>
        <begin position="4"/>
        <end position="227"/>
    </location>
</feature>
<evidence type="ECO:0000313" key="6">
    <source>
        <dbReference type="Proteomes" id="UP000229098"/>
    </source>
</evidence>
<keyword evidence="1" id="KW-0813">Transport</keyword>
<dbReference type="PROSITE" id="PS00211">
    <property type="entry name" value="ABC_TRANSPORTER_1"/>
    <property type="match status" value="1"/>
</dbReference>
<dbReference type="SUPFAM" id="SSF52540">
    <property type="entry name" value="P-loop containing nucleoside triphosphate hydrolases"/>
    <property type="match status" value="1"/>
</dbReference>
<sequence length="227" mass="25067">MALISVKNLKKTYSSEDIVTHVLNGMSFSIENGEFIAIMGPSGSGKSTLLHILGFLDVPTSGEYTFEGREISSYTEEERARLRNSQMGFIFQSFNLLARTSVFDNVALPLMYSDKPEAEWHKKAFEAISAVDLNHRMEHDPGQLSGGEKQRVAIARALVNDPQVLFADEPTGNLDSVSGKNVMDILADLHKKKGHTIILITHDNDAAAYAKRIIRISDGVIESDSKK</sequence>
<evidence type="ECO:0000256" key="2">
    <source>
        <dbReference type="ARBA" id="ARBA00022741"/>
    </source>
</evidence>
<dbReference type="PROSITE" id="PS50893">
    <property type="entry name" value="ABC_TRANSPORTER_2"/>
    <property type="match status" value="1"/>
</dbReference>
<dbReference type="InterPro" id="IPR017871">
    <property type="entry name" value="ABC_transporter-like_CS"/>
</dbReference>